<dbReference type="Proteomes" id="UP001140949">
    <property type="component" value="Unassembled WGS sequence"/>
</dbReference>
<dbReference type="AlphaFoldDB" id="A0AAX6G6W1"/>
<protein>
    <submittedName>
        <fullName evidence="2">Uncharacterized protein</fullName>
    </submittedName>
</protein>
<reference evidence="2" key="2">
    <citation type="submission" date="2023-04" db="EMBL/GenBank/DDBJ databases">
        <authorList>
            <person name="Bruccoleri R.E."/>
            <person name="Oakeley E.J."/>
            <person name="Faust A.-M."/>
            <person name="Dessus-Babus S."/>
            <person name="Altorfer M."/>
            <person name="Burckhardt D."/>
            <person name="Oertli M."/>
            <person name="Naumann U."/>
            <person name="Petersen F."/>
            <person name="Wong J."/>
        </authorList>
    </citation>
    <scope>NUCLEOTIDE SEQUENCE</scope>
    <source>
        <strain evidence="2">GSM-AAB239-AS_SAM_17_03QT</strain>
        <tissue evidence="2">Leaf</tissue>
    </source>
</reference>
<name>A0AAX6G6W1_IRIPA</name>
<reference evidence="2" key="1">
    <citation type="journal article" date="2023" name="GigaByte">
        <title>Genome assembly of the bearded iris, Iris pallida Lam.</title>
        <authorList>
            <person name="Bruccoleri R.E."/>
            <person name="Oakeley E.J."/>
            <person name="Faust A.M.E."/>
            <person name="Altorfer M."/>
            <person name="Dessus-Babus S."/>
            <person name="Burckhardt D."/>
            <person name="Oertli M."/>
            <person name="Naumann U."/>
            <person name="Petersen F."/>
            <person name="Wong J."/>
        </authorList>
    </citation>
    <scope>NUCLEOTIDE SEQUENCE</scope>
    <source>
        <strain evidence="2">GSM-AAB239-AS_SAM_17_03QT</strain>
    </source>
</reference>
<organism evidence="2 3">
    <name type="scientific">Iris pallida</name>
    <name type="common">Sweet iris</name>
    <dbReference type="NCBI Taxonomy" id="29817"/>
    <lineage>
        <taxon>Eukaryota</taxon>
        <taxon>Viridiplantae</taxon>
        <taxon>Streptophyta</taxon>
        <taxon>Embryophyta</taxon>
        <taxon>Tracheophyta</taxon>
        <taxon>Spermatophyta</taxon>
        <taxon>Magnoliopsida</taxon>
        <taxon>Liliopsida</taxon>
        <taxon>Asparagales</taxon>
        <taxon>Iridaceae</taxon>
        <taxon>Iridoideae</taxon>
        <taxon>Irideae</taxon>
        <taxon>Iris</taxon>
    </lineage>
</organism>
<accession>A0AAX6G6W1</accession>
<feature type="region of interest" description="Disordered" evidence="1">
    <location>
        <begin position="71"/>
        <end position="94"/>
    </location>
</feature>
<evidence type="ECO:0000313" key="2">
    <source>
        <dbReference type="EMBL" id="KAJ6824077.1"/>
    </source>
</evidence>
<proteinExistence type="predicted"/>
<keyword evidence="3" id="KW-1185">Reference proteome</keyword>
<comment type="caution">
    <text evidence="2">The sequence shown here is derived from an EMBL/GenBank/DDBJ whole genome shotgun (WGS) entry which is preliminary data.</text>
</comment>
<dbReference type="EMBL" id="JANAVB010022593">
    <property type="protein sequence ID" value="KAJ6824077.1"/>
    <property type="molecule type" value="Genomic_DNA"/>
</dbReference>
<evidence type="ECO:0000313" key="3">
    <source>
        <dbReference type="Proteomes" id="UP001140949"/>
    </source>
</evidence>
<sequence length="134" mass="14414">MKKKMEVQEVVDEEQGKESGYLSSTRWSGVIPGAAKLLVATCLFSPTISRLLEEVARSPARSDLECRRRTGTGYWRSDPASDGEKMTAAGPDGGSSMSWDATVFDLADRRGAVEIDGCGADLVTDGGRRSRGCH</sequence>
<gene>
    <name evidence="2" type="ORF">M6B38_129655</name>
</gene>
<evidence type="ECO:0000256" key="1">
    <source>
        <dbReference type="SAM" id="MobiDB-lite"/>
    </source>
</evidence>